<dbReference type="PANTHER" id="PTHR36845">
    <property type="entry name" value="HYDROLASE, PUTATIVE (AFU_ORTHOLOGUE AFUA_7G05090)-RELATED"/>
    <property type="match status" value="1"/>
</dbReference>
<feature type="binding site" evidence="4">
    <location>
        <position position="117"/>
    </location>
    <ligand>
        <name>substrate</name>
    </ligand>
</feature>
<protein>
    <submittedName>
        <fullName evidence="5">Glycosyl Hydrolase Family 88</fullName>
    </submittedName>
</protein>
<dbReference type="SUPFAM" id="SSF48208">
    <property type="entry name" value="Six-hairpin glycosidases"/>
    <property type="match status" value="1"/>
</dbReference>
<evidence type="ECO:0000256" key="4">
    <source>
        <dbReference type="PIRSR" id="PIRSR610905-2"/>
    </source>
</evidence>
<feature type="active site" description="Nucleophile" evidence="3">
    <location>
        <position position="117"/>
    </location>
</feature>
<dbReference type="Gene3D" id="1.50.10.10">
    <property type="match status" value="1"/>
</dbReference>
<name>A0A1I2GSK9_9BACT</name>
<dbReference type="PROSITE" id="PS51257">
    <property type="entry name" value="PROKAR_LIPOPROTEIN"/>
    <property type="match status" value="1"/>
</dbReference>
<dbReference type="GO" id="GO:0052757">
    <property type="term" value="F:chondroitin hydrolase activity"/>
    <property type="evidence" value="ECO:0007669"/>
    <property type="project" value="TreeGrafter"/>
</dbReference>
<evidence type="ECO:0000313" key="5">
    <source>
        <dbReference type="EMBL" id="SFF20039.1"/>
    </source>
</evidence>
<accession>A0A1I2GSK9</accession>
<evidence type="ECO:0000256" key="3">
    <source>
        <dbReference type="PIRSR" id="PIRSR610905-1"/>
    </source>
</evidence>
<feature type="active site" description="Proton donor" evidence="3">
    <location>
        <position position="182"/>
    </location>
</feature>
<dbReference type="Pfam" id="PF07470">
    <property type="entry name" value="Glyco_hydro_88"/>
    <property type="match status" value="1"/>
</dbReference>
<evidence type="ECO:0000256" key="1">
    <source>
        <dbReference type="ARBA" id="ARBA00022801"/>
    </source>
</evidence>
<reference evidence="5 6" key="1">
    <citation type="submission" date="2016-10" db="EMBL/GenBank/DDBJ databases">
        <authorList>
            <person name="de Groot N.N."/>
        </authorList>
    </citation>
    <scope>NUCLEOTIDE SEQUENCE [LARGE SCALE GENOMIC DNA]</scope>
    <source>
        <strain evidence="5 6">CGMCC 1.9156</strain>
    </source>
</reference>
<evidence type="ECO:0000313" key="6">
    <source>
        <dbReference type="Proteomes" id="UP000198964"/>
    </source>
</evidence>
<dbReference type="STRING" id="655355.SAMN05216283_10388"/>
<feature type="binding site" evidence="4">
    <location>
        <position position="370"/>
    </location>
    <ligand>
        <name>substrate</name>
    </ligand>
</feature>
<dbReference type="RefSeq" id="WP_093919517.1">
    <property type="nucleotide sequence ID" value="NZ_FONW01000003.1"/>
</dbReference>
<proteinExistence type="inferred from homology"/>
<keyword evidence="1 5" id="KW-0378">Hydrolase</keyword>
<comment type="similarity">
    <text evidence="2">Belongs to the glycosyl hydrolase 88 family.</text>
</comment>
<dbReference type="Proteomes" id="UP000198964">
    <property type="component" value="Unassembled WGS sequence"/>
</dbReference>
<evidence type="ECO:0000256" key="2">
    <source>
        <dbReference type="ARBA" id="ARBA00038358"/>
    </source>
</evidence>
<dbReference type="InterPro" id="IPR052369">
    <property type="entry name" value="UG_Glycosaminoglycan_Hydrolase"/>
</dbReference>
<dbReference type="PANTHER" id="PTHR36845:SF1">
    <property type="entry name" value="HYDROLASE, PUTATIVE (AFU_ORTHOLOGUE AFUA_7G05090)-RELATED"/>
    <property type="match status" value="1"/>
</dbReference>
<keyword evidence="6" id="KW-1185">Reference proteome</keyword>
<sequence>MKKLKNSIAALLLGAAIVACQPQKGEESNFINENIEFATAQQKLQVEKIEASGKVLNPRTIKDGKIRYIRREDWTSGFFPGSMWQTYELTGDDYWLPYAQKYTEALDSVKYLTWHHDVGFMIECSFGNGYRLTKNPKYADVIVQAAKSLATRFRPTAGVIQSWNVTGGWQSQRGWECPVIIDNMMNLELLFNATKLSGDSSFYNLAVEHADNTIKNHYRPDYSCYHVVDYSLEDGSVRARETAQGYAHESAWARGQAWGIYGFTVCYRETKDPKYLEQAQKAFNFVINHKNFPTDFVPYWDFDVPEIPNTPRDASAASIMASALYEMASYTDYDFYKGWADKIMHSLGSDAYRAPLGENGNFILMHSVGSIPHGAEIDVPLNYADYYFLEALNRKIKLEK</sequence>
<dbReference type="GO" id="GO:0000272">
    <property type="term" value="P:polysaccharide catabolic process"/>
    <property type="evidence" value="ECO:0007669"/>
    <property type="project" value="TreeGrafter"/>
</dbReference>
<feature type="binding site" evidence="4">
    <location>
        <position position="258"/>
    </location>
    <ligand>
        <name>substrate</name>
    </ligand>
</feature>
<organism evidence="5 6">
    <name type="scientific">Sunxiuqinia elliptica</name>
    <dbReference type="NCBI Taxonomy" id="655355"/>
    <lineage>
        <taxon>Bacteria</taxon>
        <taxon>Pseudomonadati</taxon>
        <taxon>Bacteroidota</taxon>
        <taxon>Bacteroidia</taxon>
        <taxon>Marinilabiliales</taxon>
        <taxon>Prolixibacteraceae</taxon>
        <taxon>Sunxiuqinia</taxon>
    </lineage>
</organism>
<feature type="binding site" evidence="4">
    <location>
        <position position="242"/>
    </location>
    <ligand>
        <name>substrate</name>
    </ligand>
</feature>
<dbReference type="InterPro" id="IPR008928">
    <property type="entry name" value="6-hairpin_glycosidase_sf"/>
</dbReference>
<feature type="binding site" evidence="4">
    <location>
        <position position="182"/>
    </location>
    <ligand>
        <name>substrate</name>
    </ligand>
</feature>
<dbReference type="AlphaFoldDB" id="A0A1I2GSK9"/>
<dbReference type="EMBL" id="FONW01000003">
    <property type="protein sequence ID" value="SFF20039.1"/>
    <property type="molecule type" value="Genomic_DNA"/>
</dbReference>
<dbReference type="InterPro" id="IPR010905">
    <property type="entry name" value="Glyco_hydro_88"/>
</dbReference>
<feature type="binding site" evidence="4">
    <location>
        <position position="254"/>
    </location>
    <ligand>
        <name>substrate</name>
    </ligand>
</feature>
<gene>
    <name evidence="5" type="ORF">SAMN05216283_10388</name>
</gene>
<dbReference type="InterPro" id="IPR012341">
    <property type="entry name" value="6hp_glycosidase-like_sf"/>
</dbReference>